<dbReference type="Pfam" id="PF01585">
    <property type="entry name" value="G-patch"/>
    <property type="match status" value="1"/>
</dbReference>
<feature type="compositionally biased region" description="Basic residues" evidence="8">
    <location>
        <begin position="223"/>
        <end position="235"/>
    </location>
</feature>
<feature type="compositionally biased region" description="Acidic residues" evidence="8">
    <location>
        <begin position="238"/>
        <end position="251"/>
    </location>
</feature>
<keyword evidence="2" id="KW-0690">Ribosome biogenesis</keyword>
<dbReference type="Proteomes" id="UP000283895">
    <property type="component" value="Unassembled WGS sequence"/>
</dbReference>
<dbReference type="GO" id="GO:0006364">
    <property type="term" value="P:rRNA processing"/>
    <property type="evidence" value="ECO:0007669"/>
    <property type="project" value="UniProtKB-KW"/>
</dbReference>
<dbReference type="GO" id="GO:0005730">
    <property type="term" value="C:nucleolus"/>
    <property type="evidence" value="ECO:0007669"/>
    <property type="project" value="UniProtKB-SubCell"/>
</dbReference>
<dbReference type="PANTHER" id="PTHR23149">
    <property type="entry name" value="G PATCH DOMAIN CONTAINING PROTEIN"/>
    <property type="match status" value="1"/>
</dbReference>
<feature type="compositionally biased region" description="Basic residues" evidence="8">
    <location>
        <begin position="255"/>
        <end position="270"/>
    </location>
</feature>
<dbReference type="PROSITE" id="PS50174">
    <property type="entry name" value="G_PATCH"/>
    <property type="match status" value="1"/>
</dbReference>
<dbReference type="OrthoDB" id="29523at2759"/>
<keyword evidence="4" id="KW-0539">Nucleus</keyword>
<feature type="compositionally biased region" description="Acidic residues" evidence="8">
    <location>
        <begin position="274"/>
        <end position="286"/>
    </location>
</feature>
<protein>
    <recommendedName>
        <fullName evidence="6">PinX1-related protein 1</fullName>
    </recommendedName>
</protein>
<reference evidence="10 11" key="1">
    <citation type="submission" date="2015-09" db="EMBL/GenBank/DDBJ databases">
        <title>Host preference determinants of Valsa canker pathogens revealed by comparative genomics.</title>
        <authorList>
            <person name="Yin Z."/>
            <person name="Huang L."/>
        </authorList>
    </citation>
    <scope>NUCLEOTIDE SEQUENCE [LARGE SCALE GENOMIC DNA]</scope>
    <source>
        <strain evidence="10 11">03-1</strain>
    </source>
</reference>
<evidence type="ECO:0000313" key="11">
    <source>
        <dbReference type="Proteomes" id="UP000283895"/>
    </source>
</evidence>
<keyword evidence="11" id="KW-1185">Reference proteome</keyword>
<dbReference type="InterPro" id="IPR000467">
    <property type="entry name" value="G_patch_dom"/>
</dbReference>
<dbReference type="PANTHER" id="PTHR23149:SF31">
    <property type="entry name" value="PROTEIN PXR1"/>
    <property type="match status" value="1"/>
</dbReference>
<organism evidence="10 11">
    <name type="scientific">Cytospora schulzeri</name>
    <dbReference type="NCBI Taxonomy" id="448051"/>
    <lineage>
        <taxon>Eukaryota</taxon>
        <taxon>Fungi</taxon>
        <taxon>Dikarya</taxon>
        <taxon>Ascomycota</taxon>
        <taxon>Pezizomycotina</taxon>
        <taxon>Sordariomycetes</taxon>
        <taxon>Sordariomycetidae</taxon>
        <taxon>Diaporthales</taxon>
        <taxon>Cytosporaceae</taxon>
        <taxon>Cytospora</taxon>
    </lineage>
</organism>
<evidence type="ECO:0000259" key="9">
    <source>
        <dbReference type="PROSITE" id="PS50174"/>
    </source>
</evidence>
<dbReference type="GO" id="GO:0003676">
    <property type="term" value="F:nucleic acid binding"/>
    <property type="evidence" value="ECO:0007669"/>
    <property type="project" value="InterPro"/>
</dbReference>
<accession>A0A423X596</accession>
<feature type="domain" description="G-patch" evidence="9">
    <location>
        <begin position="25"/>
        <end position="79"/>
    </location>
</feature>
<evidence type="ECO:0000256" key="1">
    <source>
        <dbReference type="ARBA" id="ARBA00004604"/>
    </source>
</evidence>
<sequence length="361" mass="40224">MGLAGVKNKKKWAKDPNNTAWSRNADTFGQKIMRSQGWAPGEYLGAKDASHSEFYSAANASHIRAVMKDDNMGLGAKRNQGDECTGLDALQDLLSRLNGKSEESMGEERRKREDTKINKYLNRKIGTMRFVFGGLLVGDKVQELADSLKEKDQGAAKVPGQGQDDAASSASSSSEEEEEEESAASAKKSKKSKKRKSEDDEDQKKSKKSKKRKTDDAEDDSKSKRKDKKDKKRRKEREEEDESSPAGDADESAAARKKSKKEKKEKRRKSKGDNDDDDTDNEDDTSADASDSQSRKKKKEKKKEKKRKAADKDDDGETTKSSTPTAVPVPHRHLARSRFIAQKRAAVMDQAALNQIFMIKA</sequence>
<gene>
    <name evidence="10" type="ORF">VMCG_00914</name>
</gene>
<evidence type="ECO:0000256" key="4">
    <source>
        <dbReference type="ARBA" id="ARBA00023242"/>
    </source>
</evidence>
<dbReference type="STRING" id="356882.A0A423X596"/>
<evidence type="ECO:0000256" key="8">
    <source>
        <dbReference type="SAM" id="MobiDB-lite"/>
    </source>
</evidence>
<proteinExistence type="inferred from homology"/>
<feature type="compositionally biased region" description="Basic residues" evidence="8">
    <location>
        <begin position="295"/>
        <end position="309"/>
    </location>
</feature>
<evidence type="ECO:0000256" key="3">
    <source>
        <dbReference type="ARBA" id="ARBA00022552"/>
    </source>
</evidence>
<feature type="region of interest" description="Disordered" evidence="8">
    <location>
        <begin position="1"/>
        <end position="23"/>
    </location>
</feature>
<dbReference type="InterPro" id="IPR050656">
    <property type="entry name" value="PINX1"/>
</dbReference>
<comment type="caution">
    <text evidence="10">The sequence shown here is derived from an EMBL/GenBank/DDBJ whole genome shotgun (WGS) entry which is preliminary data.</text>
</comment>
<feature type="compositionally biased region" description="Low complexity" evidence="8">
    <location>
        <begin position="164"/>
        <end position="173"/>
    </location>
</feature>
<dbReference type="EMBL" id="LKEA01000002">
    <property type="protein sequence ID" value="ROW11062.1"/>
    <property type="molecule type" value="Genomic_DNA"/>
</dbReference>
<keyword evidence="3" id="KW-0698">rRNA processing</keyword>
<comment type="subcellular location">
    <subcellularLocation>
        <location evidence="1">Nucleus</location>
        <location evidence="1">Nucleolus</location>
    </subcellularLocation>
</comment>
<evidence type="ECO:0000256" key="5">
    <source>
        <dbReference type="ARBA" id="ARBA00038007"/>
    </source>
</evidence>
<name>A0A423X596_9PEZI</name>
<feature type="region of interest" description="Disordered" evidence="8">
    <location>
        <begin position="149"/>
        <end position="334"/>
    </location>
</feature>
<comment type="function">
    <text evidence="7">Involved in rRNA-processing at A0, A1 and A2 sites and negatively regulates telomerase.</text>
</comment>
<evidence type="ECO:0000313" key="10">
    <source>
        <dbReference type="EMBL" id="ROW11062.1"/>
    </source>
</evidence>
<evidence type="ECO:0000256" key="6">
    <source>
        <dbReference type="ARBA" id="ARBA00041961"/>
    </source>
</evidence>
<comment type="similarity">
    <text evidence="5">Belongs to the PINX1 family.</text>
</comment>
<evidence type="ECO:0000256" key="7">
    <source>
        <dbReference type="ARBA" id="ARBA00043878"/>
    </source>
</evidence>
<dbReference type="AlphaFoldDB" id="A0A423X596"/>
<evidence type="ECO:0000256" key="2">
    <source>
        <dbReference type="ARBA" id="ARBA00022517"/>
    </source>
</evidence>